<name>A0A815S6S0_9BILA</name>
<dbReference type="AlphaFoldDB" id="A0A815S6S0"/>
<dbReference type="EMBL" id="CAJNOG010002016">
    <property type="protein sequence ID" value="CAF1485008.1"/>
    <property type="molecule type" value="Genomic_DNA"/>
</dbReference>
<protein>
    <submittedName>
        <fullName evidence="1">Uncharacterized protein</fullName>
    </submittedName>
</protein>
<organism evidence="1 3">
    <name type="scientific">Adineta steineri</name>
    <dbReference type="NCBI Taxonomy" id="433720"/>
    <lineage>
        <taxon>Eukaryota</taxon>
        <taxon>Metazoa</taxon>
        <taxon>Spiralia</taxon>
        <taxon>Gnathifera</taxon>
        <taxon>Rotifera</taxon>
        <taxon>Eurotatoria</taxon>
        <taxon>Bdelloidea</taxon>
        <taxon>Adinetida</taxon>
        <taxon>Adinetidae</taxon>
        <taxon>Adineta</taxon>
    </lineage>
</organism>
<proteinExistence type="predicted"/>
<gene>
    <name evidence="1" type="ORF">JYZ213_LOCUS42592</name>
    <name evidence="2" type="ORF">OXD698_LOCUS17163</name>
</gene>
<evidence type="ECO:0000313" key="3">
    <source>
        <dbReference type="Proteomes" id="UP000663845"/>
    </source>
</evidence>
<evidence type="ECO:0000313" key="1">
    <source>
        <dbReference type="EMBL" id="CAF1485008.1"/>
    </source>
</evidence>
<evidence type="ECO:0000313" key="2">
    <source>
        <dbReference type="EMBL" id="CAF3781410.1"/>
    </source>
</evidence>
<dbReference type="Proteomes" id="UP000663845">
    <property type="component" value="Unassembled WGS sequence"/>
</dbReference>
<dbReference type="EMBL" id="CAJOAZ010001207">
    <property type="protein sequence ID" value="CAF3781410.1"/>
    <property type="molecule type" value="Genomic_DNA"/>
</dbReference>
<reference evidence="1" key="1">
    <citation type="submission" date="2021-02" db="EMBL/GenBank/DDBJ databases">
        <authorList>
            <person name="Nowell W R."/>
        </authorList>
    </citation>
    <scope>NUCLEOTIDE SEQUENCE</scope>
</reference>
<accession>A0A815S6S0</accession>
<dbReference type="Proteomes" id="UP000663844">
    <property type="component" value="Unassembled WGS sequence"/>
</dbReference>
<sequence length="188" mass="21127">MATSKRSNDHMPLFIIDTCSPEDNEILTKRPTTTTTIEIPSKYNPFSRSLSLPNYGQAYKDLSGNIHYSASNRLKNSFIRSHSYPNNYLLHEKLFRFQSPTATINGGMDLLDPYNGTQSPGGSSSRFSLYGSFFDLSESGYHPSLIKADNKLLTIDGKPLLIVDNASKLSTNTYQDKCKNWLTHLESM</sequence>
<comment type="caution">
    <text evidence="1">The sequence shown here is derived from an EMBL/GenBank/DDBJ whole genome shotgun (WGS) entry which is preliminary data.</text>
</comment>